<dbReference type="Proteomes" id="UP001437256">
    <property type="component" value="Unassembled WGS sequence"/>
</dbReference>
<gene>
    <name evidence="2" type="ORF">AAF712_013045</name>
</gene>
<protein>
    <recommendedName>
        <fullName evidence="1">Bacteriophage T5 Orf172 DNA-binding domain-containing protein</fullName>
    </recommendedName>
</protein>
<evidence type="ECO:0000313" key="2">
    <source>
        <dbReference type="EMBL" id="KAL0060151.1"/>
    </source>
</evidence>
<dbReference type="EMBL" id="JBBXMP010000189">
    <property type="protein sequence ID" value="KAL0060151.1"/>
    <property type="molecule type" value="Genomic_DNA"/>
</dbReference>
<dbReference type="PANTHER" id="PTHR28094:SF1">
    <property type="entry name" value="MEIOTICALLY UP-REGULATED GENE 113 PROTEIN"/>
    <property type="match status" value="1"/>
</dbReference>
<evidence type="ECO:0000313" key="3">
    <source>
        <dbReference type="Proteomes" id="UP001437256"/>
    </source>
</evidence>
<dbReference type="InterPro" id="IPR053006">
    <property type="entry name" value="Meiosis_regulatory"/>
</dbReference>
<feature type="domain" description="Bacteriophage T5 Orf172 DNA-binding" evidence="1">
    <location>
        <begin position="50"/>
        <end position="157"/>
    </location>
</feature>
<reference evidence="2 3" key="1">
    <citation type="submission" date="2024-05" db="EMBL/GenBank/DDBJ databases">
        <title>A draft genome resource for the thread blight pathogen Marasmius tenuissimus strain MS-2.</title>
        <authorList>
            <person name="Yulfo-Soto G.E."/>
            <person name="Baruah I.K."/>
            <person name="Amoako-Attah I."/>
            <person name="Bukari Y."/>
            <person name="Meinhardt L.W."/>
            <person name="Bailey B.A."/>
            <person name="Cohen S.P."/>
        </authorList>
    </citation>
    <scope>NUCLEOTIDE SEQUENCE [LARGE SCALE GENOMIC DNA]</scope>
    <source>
        <strain evidence="2 3">MS-2</strain>
    </source>
</reference>
<evidence type="ECO:0000259" key="1">
    <source>
        <dbReference type="Pfam" id="PF10544"/>
    </source>
</evidence>
<accession>A0ABR2ZGS9</accession>
<name>A0ABR2ZGS9_9AGAR</name>
<keyword evidence="3" id="KW-1185">Reference proteome</keyword>
<proteinExistence type="predicted"/>
<dbReference type="InterPro" id="IPR018306">
    <property type="entry name" value="Phage_T5_Orf172_DNA-bd"/>
</dbReference>
<organism evidence="2 3">
    <name type="scientific">Marasmius tenuissimus</name>
    <dbReference type="NCBI Taxonomy" id="585030"/>
    <lineage>
        <taxon>Eukaryota</taxon>
        <taxon>Fungi</taxon>
        <taxon>Dikarya</taxon>
        <taxon>Basidiomycota</taxon>
        <taxon>Agaricomycotina</taxon>
        <taxon>Agaricomycetes</taxon>
        <taxon>Agaricomycetidae</taxon>
        <taxon>Agaricales</taxon>
        <taxon>Marasmiineae</taxon>
        <taxon>Marasmiaceae</taxon>
        <taxon>Marasmius</taxon>
    </lineage>
</organism>
<sequence length="177" mass="20432">MFSVSCFSVDGHNPYGSMYDAFSFDDEDLGSWLKSHAAIDRPILISEGDGCIYVFWIDGMDFSEVTDLNLSNTVTYKVGRTSNPELRERQWERQCPSQQHIWFKPVWVERCHPVESLVHNELEKICVVRPHKKCSDCGRVHQEILLMPNDLEIVKKVIVPLIKKQEGVAQVFPEHEV</sequence>
<dbReference type="Pfam" id="PF10544">
    <property type="entry name" value="T5orf172"/>
    <property type="match status" value="1"/>
</dbReference>
<comment type="caution">
    <text evidence="2">The sequence shown here is derived from an EMBL/GenBank/DDBJ whole genome shotgun (WGS) entry which is preliminary data.</text>
</comment>
<dbReference type="PANTHER" id="PTHR28094">
    <property type="entry name" value="MEIOTICALLY UP-REGULATED GENE 113 PROTEIN"/>
    <property type="match status" value="1"/>
</dbReference>